<feature type="region of interest" description="Disordered" evidence="1">
    <location>
        <begin position="1"/>
        <end position="80"/>
    </location>
</feature>
<sequence length="151" mass="15641">MTTQREQPDSSLSATGTDVPSATVTRTMSETTRGPGTHVAGTQEAPATRSPGAGLGMGTAGSSTGPTGAEPRGGKEGGVKRAVAGVHGAGEEIRGKVGEIVDRAAGDTEGVARNEEVERQGREEIETGRFSRETVEREVGKPERERERQGV</sequence>
<keyword evidence="3" id="KW-1185">Reference proteome</keyword>
<gene>
    <name evidence="2" type="ORF">PRK78_005669</name>
</gene>
<evidence type="ECO:0000256" key="1">
    <source>
        <dbReference type="SAM" id="MobiDB-lite"/>
    </source>
</evidence>
<evidence type="ECO:0008006" key="4">
    <source>
        <dbReference type="Google" id="ProtNLM"/>
    </source>
</evidence>
<feature type="compositionally biased region" description="Low complexity" evidence="1">
    <location>
        <begin position="60"/>
        <end position="69"/>
    </location>
</feature>
<reference evidence="2" key="1">
    <citation type="submission" date="2023-03" db="EMBL/GenBank/DDBJ databases">
        <title>Emydomyces testavorans Genome Sequence.</title>
        <authorList>
            <person name="Hoyer L."/>
        </authorList>
    </citation>
    <scope>NUCLEOTIDE SEQUENCE</scope>
    <source>
        <strain evidence="2">16-2883</strain>
    </source>
</reference>
<name>A0AAF0DL01_9EURO</name>
<evidence type="ECO:0000313" key="3">
    <source>
        <dbReference type="Proteomes" id="UP001219355"/>
    </source>
</evidence>
<evidence type="ECO:0000313" key="2">
    <source>
        <dbReference type="EMBL" id="WEW60184.1"/>
    </source>
</evidence>
<dbReference type="AlphaFoldDB" id="A0AAF0DL01"/>
<protein>
    <recommendedName>
        <fullName evidence="4">CsbD-like domain-containing protein</fullName>
    </recommendedName>
</protein>
<feature type="compositionally biased region" description="Polar residues" evidence="1">
    <location>
        <begin position="1"/>
        <end position="34"/>
    </location>
</feature>
<accession>A0AAF0DL01</accession>
<organism evidence="2 3">
    <name type="scientific">Emydomyces testavorans</name>
    <dbReference type="NCBI Taxonomy" id="2070801"/>
    <lineage>
        <taxon>Eukaryota</taxon>
        <taxon>Fungi</taxon>
        <taxon>Dikarya</taxon>
        <taxon>Ascomycota</taxon>
        <taxon>Pezizomycotina</taxon>
        <taxon>Eurotiomycetes</taxon>
        <taxon>Eurotiomycetidae</taxon>
        <taxon>Onygenales</taxon>
        <taxon>Nannizziopsiaceae</taxon>
        <taxon>Emydomyces</taxon>
    </lineage>
</organism>
<proteinExistence type="predicted"/>
<dbReference type="Proteomes" id="UP001219355">
    <property type="component" value="Chromosome 3"/>
</dbReference>
<feature type="region of interest" description="Disordered" evidence="1">
    <location>
        <begin position="103"/>
        <end position="151"/>
    </location>
</feature>
<dbReference type="EMBL" id="CP120629">
    <property type="protein sequence ID" value="WEW60184.1"/>
    <property type="molecule type" value="Genomic_DNA"/>
</dbReference>